<comment type="subcellular location">
    <subcellularLocation>
        <location evidence="1">Nucleus</location>
    </subcellularLocation>
</comment>
<reference evidence="14" key="2">
    <citation type="journal article" date="2023" name="BMC Genomics">
        <title>Pest status, molecular evolution, and epigenetic factors derived from the genome assembly of Frankliniella fusca, a thysanopteran phytovirus vector.</title>
        <authorList>
            <person name="Catto M.A."/>
            <person name="Labadie P.E."/>
            <person name="Jacobson A.L."/>
            <person name="Kennedy G.G."/>
            <person name="Srinivasan R."/>
            <person name="Hunt B.G."/>
        </authorList>
    </citation>
    <scope>NUCLEOTIDE SEQUENCE</scope>
    <source>
        <strain evidence="14">PL_HMW_Pooled</strain>
    </source>
</reference>
<evidence type="ECO:0000313" key="15">
    <source>
        <dbReference type="Proteomes" id="UP001219518"/>
    </source>
</evidence>
<dbReference type="InterPro" id="IPR057448">
    <property type="entry name" value="BCL-11A_Znf_CCHC"/>
</dbReference>
<dbReference type="GO" id="GO:0003700">
    <property type="term" value="F:DNA-binding transcription factor activity"/>
    <property type="evidence" value="ECO:0007669"/>
    <property type="project" value="TreeGrafter"/>
</dbReference>
<dbReference type="GO" id="GO:0000978">
    <property type="term" value="F:RNA polymerase II cis-regulatory region sequence-specific DNA binding"/>
    <property type="evidence" value="ECO:0007669"/>
    <property type="project" value="TreeGrafter"/>
</dbReference>
<comment type="caution">
    <text evidence="14">The sequence shown here is derived from an EMBL/GenBank/DDBJ whole genome shotgun (WGS) entry which is preliminary data.</text>
</comment>
<organism evidence="14 15">
    <name type="scientific">Frankliniella fusca</name>
    <dbReference type="NCBI Taxonomy" id="407009"/>
    <lineage>
        <taxon>Eukaryota</taxon>
        <taxon>Metazoa</taxon>
        <taxon>Ecdysozoa</taxon>
        <taxon>Arthropoda</taxon>
        <taxon>Hexapoda</taxon>
        <taxon>Insecta</taxon>
        <taxon>Pterygota</taxon>
        <taxon>Neoptera</taxon>
        <taxon>Paraneoptera</taxon>
        <taxon>Thysanoptera</taxon>
        <taxon>Terebrantia</taxon>
        <taxon>Thripoidea</taxon>
        <taxon>Thripidae</taxon>
        <taxon>Frankliniella</taxon>
    </lineage>
</organism>
<keyword evidence="8" id="KW-0805">Transcription regulation</keyword>
<dbReference type="PANTHER" id="PTHR45993">
    <property type="entry name" value="B-CELL LYMPHOMA/LEUKEMIA 11"/>
    <property type="match status" value="1"/>
</dbReference>
<evidence type="ECO:0000256" key="8">
    <source>
        <dbReference type="ARBA" id="ARBA00023015"/>
    </source>
</evidence>
<keyword evidence="4" id="KW-0677">Repeat</keyword>
<dbReference type="GO" id="GO:0008270">
    <property type="term" value="F:zinc ion binding"/>
    <property type="evidence" value="ECO:0007669"/>
    <property type="project" value="UniProtKB-KW"/>
</dbReference>
<feature type="compositionally biased region" description="Basic and acidic residues" evidence="12">
    <location>
        <begin position="185"/>
        <end position="197"/>
    </location>
</feature>
<keyword evidence="9" id="KW-0238">DNA-binding</keyword>
<dbReference type="GO" id="GO:0006357">
    <property type="term" value="P:regulation of transcription by RNA polymerase II"/>
    <property type="evidence" value="ECO:0007669"/>
    <property type="project" value="TreeGrafter"/>
</dbReference>
<feature type="compositionally biased region" description="Basic and acidic residues" evidence="12">
    <location>
        <begin position="64"/>
        <end position="77"/>
    </location>
</feature>
<evidence type="ECO:0000313" key="14">
    <source>
        <dbReference type="EMBL" id="KAK3929293.1"/>
    </source>
</evidence>
<evidence type="ECO:0000256" key="9">
    <source>
        <dbReference type="ARBA" id="ARBA00023125"/>
    </source>
</evidence>
<evidence type="ECO:0000256" key="11">
    <source>
        <dbReference type="ARBA" id="ARBA00023242"/>
    </source>
</evidence>
<accession>A0AAE1HXP4</accession>
<evidence type="ECO:0000256" key="7">
    <source>
        <dbReference type="ARBA" id="ARBA00022843"/>
    </source>
</evidence>
<keyword evidence="11" id="KW-0539">Nucleus</keyword>
<feature type="region of interest" description="Disordered" evidence="12">
    <location>
        <begin position="122"/>
        <end position="214"/>
    </location>
</feature>
<evidence type="ECO:0000256" key="1">
    <source>
        <dbReference type="ARBA" id="ARBA00004123"/>
    </source>
</evidence>
<keyword evidence="5" id="KW-0863">Zinc-finger</keyword>
<keyword evidence="7" id="KW-0832">Ubl conjugation</keyword>
<reference evidence="14" key="1">
    <citation type="submission" date="2021-07" db="EMBL/GenBank/DDBJ databases">
        <authorList>
            <person name="Catto M.A."/>
            <person name="Jacobson A."/>
            <person name="Kennedy G."/>
            <person name="Labadie P."/>
            <person name="Hunt B.G."/>
            <person name="Srinivasan R."/>
        </authorList>
    </citation>
    <scope>NUCLEOTIDE SEQUENCE</scope>
    <source>
        <strain evidence="14">PL_HMW_Pooled</strain>
        <tissue evidence="14">Head</tissue>
    </source>
</reference>
<protein>
    <submittedName>
        <fullName evidence="14">B-cell lymphoma/leukemia 11A</fullName>
    </submittedName>
</protein>
<gene>
    <name evidence="14" type="ORF">KUF71_017753</name>
</gene>
<evidence type="ECO:0000259" key="13">
    <source>
        <dbReference type="Pfam" id="PF25491"/>
    </source>
</evidence>
<dbReference type="GO" id="GO:0005634">
    <property type="term" value="C:nucleus"/>
    <property type="evidence" value="ECO:0007669"/>
    <property type="project" value="UniProtKB-SubCell"/>
</dbReference>
<feature type="region of interest" description="Disordered" evidence="12">
    <location>
        <begin position="64"/>
        <end position="103"/>
    </location>
</feature>
<keyword evidence="10" id="KW-0804">Transcription</keyword>
<proteinExistence type="predicted"/>
<evidence type="ECO:0000256" key="2">
    <source>
        <dbReference type="ARBA" id="ARBA00022499"/>
    </source>
</evidence>
<name>A0AAE1HXP4_9NEOP</name>
<keyword evidence="2" id="KW-1017">Isopeptide bond</keyword>
<dbReference type="InterPro" id="IPR051497">
    <property type="entry name" value="Dev/Hematopoietic_TF"/>
</dbReference>
<feature type="domain" description="BCL-11A-like CCHC zinc finger" evidence="13">
    <location>
        <begin position="23"/>
        <end position="50"/>
    </location>
</feature>
<evidence type="ECO:0000256" key="5">
    <source>
        <dbReference type="ARBA" id="ARBA00022771"/>
    </source>
</evidence>
<dbReference type="Pfam" id="PF25491">
    <property type="entry name" value="CCHC_BCL-11A"/>
    <property type="match status" value="1"/>
</dbReference>
<evidence type="ECO:0000256" key="3">
    <source>
        <dbReference type="ARBA" id="ARBA00022723"/>
    </source>
</evidence>
<keyword evidence="6" id="KW-0862">Zinc</keyword>
<dbReference type="PANTHER" id="PTHR45993:SF6">
    <property type="entry name" value="C2H2-TYPE DOMAIN-CONTAINING PROTEIN"/>
    <property type="match status" value="1"/>
</dbReference>
<keyword evidence="15" id="KW-1185">Reference proteome</keyword>
<evidence type="ECO:0000256" key="6">
    <source>
        <dbReference type="ARBA" id="ARBA00022833"/>
    </source>
</evidence>
<feature type="compositionally biased region" description="Low complexity" evidence="12">
    <location>
        <begin position="139"/>
        <end position="150"/>
    </location>
</feature>
<sequence length="214" mass="22694">MPFWASDAADAPEAAVAPSQPDILTCGVCQKPFALGDIMKFIQHKVASCNKENYLAAFGDSDAARHHDGSDSDDQKEGTLPLGVVNSRRPSISAPINSKKSLVPSSTSSAVRILCTPPSSMLDADDPRCSTPIKRRGRSSSPILRPSSLPAMSNHLGLLPDDDDVRPPMTRVNIGESGSADSSPDEARRPKLARIDVADAESNTINSGEYGIAR</sequence>
<evidence type="ECO:0000256" key="10">
    <source>
        <dbReference type="ARBA" id="ARBA00023163"/>
    </source>
</evidence>
<dbReference type="EMBL" id="JAHWGI010001396">
    <property type="protein sequence ID" value="KAK3929293.1"/>
    <property type="molecule type" value="Genomic_DNA"/>
</dbReference>
<evidence type="ECO:0000256" key="12">
    <source>
        <dbReference type="SAM" id="MobiDB-lite"/>
    </source>
</evidence>
<dbReference type="AlphaFoldDB" id="A0AAE1HXP4"/>
<keyword evidence="3" id="KW-0479">Metal-binding</keyword>
<dbReference type="Proteomes" id="UP001219518">
    <property type="component" value="Unassembled WGS sequence"/>
</dbReference>
<evidence type="ECO:0000256" key="4">
    <source>
        <dbReference type="ARBA" id="ARBA00022737"/>
    </source>
</evidence>